<keyword evidence="3" id="KW-1185">Reference proteome</keyword>
<feature type="compositionally biased region" description="Polar residues" evidence="1">
    <location>
        <begin position="110"/>
        <end position="127"/>
    </location>
</feature>
<evidence type="ECO:0000313" key="2">
    <source>
        <dbReference type="EMBL" id="GJJ08696.1"/>
    </source>
</evidence>
<organism evidence="2 3">
    <name type="scientific">Clathrus columnatus</name>
    <dbReference type="NCBI Taxonomy" id="1419009"/>
    <lineage>
        <taxon>Eukaryota</taxon>
        <taxon>Fungi</taxon>
        <taxon>Dikarya</taxon>
        <taxon>Basidiomycota</taxon>
        <taxon>Agaricomycotina</taxon>
        <taxon>Agaricomycetes</taxon>
        <taxon>Phallomycetidae</taxon>
        <taxon>Phallales</taxon>
        <taxon>Clathraceae</taxon>
        <taxon>Clathrus</taxon>
    </lineage>
</organism>
<feature type="region of interest" description="Disordered" evidence="1">
    <location>
        <begin position="172"/>
        <end position="223"/>
    </location>
</feature>
<comment type="caution">
    <text evidence="2">The sequence shown here is derived from an EMBL/GenBank/DDBJ whole genome shotgun (WGS) entry which is preliminary data.</text>
</comment>
<proteinExistence type="predicted"/>
<feature type="compositionally biased region" description="Polar residues" evidence="1">
    <location>
        <begin position="189"/>
        <end position="201"/>
    </location>
</feature>
<reference evidence="2" key="1">
    <citation type="submission" date="2021-10" db="EMBL/GenBank/DDBJ databases">
        <title>De novo Genome Assembly of Clathrus columnatus (Basidiomycota, Fungi) Using Illumina and Nanopore Sequence Data.</title>
        <authorList>
            <person name="Ogiso-Tanaka E."/>
            <person name="Itagaki H."/>
            <person name="Hosoya T."/>
            <person name="Hosaka K."/>
        </authorList>
    </citation>
    <scope>NUCLEOTIDE SEQUENCE</scope>
    <source>
        <strain evidence="2">MO-923</strain>
    </source>
</reference>
<feature type="compositionally biased region" description="Polar residues" evidence="1">
    <location>
        <begin position="210"/>
        <end position="221"/>
    </location>
</feature>
<feature type="compositionally biased region" description="Polar residues" evidence="1">
    <location>
        <begin position="55"/>
        <end position="72"/>
    </location>
</feature>
<feature type="compositionally biased region" description="Low complexity" evidence="1">
    <location>
        <begin position="73"/>
        <end position="82"/>
    </location>
</feature>
<protein>
    <submittedName>
        <fullName evidence="2">Uncharacterized protein</fullName>
    </submittedName>
</protein>
<gene>
    <name evidence="2" type="ORF">Clacol_002915</name>
</gene>
<dbReference type="AlphaFoldDB" id="A0AAV5A6R6"/>
<feature type="compositionally biased region" description="Polar residues" evidence="1">
    <location>
        <begin position="23"/>
        <end position="32"/>
    </location>
</feature>
<evidence type="ECO:0000313" key="3">
    <source>
        <dbReference type="Proteomes" id="UP001050691"/>
    </source>
</evidence>
<dbReference type="Proteomes" id="UP001050691">
    <property type="component" value="Unassembled WGS sequence"/>
</dbReference>
<dbReference type="EMBL" id="BPWL01000003">
    <property type="protein sequence ID" value="GJJ08696.1"/>
    <property type="molecule type" value="Genomic_DNA"/>
</dbReference>
<feature type="region of interest" description="Disordered" evidence="1">
    <location>
        <begin position="1"/>
        <end position="131"/>
    </location>
</feature>
<accession>A0AAV5A6R6</accession>
<name>A0AAV5A6R6_9AGAM</name>
<evidence type="ECO:0000256" key="1">
    <source>
        <dbReference type="SAM" id="MobiDB-lite"/>
    </source>
</evidence>
<sequence length="336" mass="37509">MSYNTWGYNAYPPSTSPKPQPANNPFLETSAANRFPPIDPSSSTSPQPSPALGYQISQNQSYGQNYGQPASFQYQQYGGQQQSNYNPSSIPQQQWTSVQPGYNHTGGYNEYSQQSQPQFTGISPNYGQLQSPYPAQQQQFQYTGYPQFQQQQQPQFNAQQYQRNLVNEFDPYNNVSPLANPGSGPSAFAAQQSGNPQYNAGQSQQQQQSYTPSRTGPSGQQHPRDYIRLHKAELESWNAASWKQIISIFQDLKGSWERQRADLQRHLLAGQYLTQDDTAALNAMIKSSESNIDSVTAALLQMQEVNSSYKHSIDAAGKARVREALNAGLSNLPDWP</sequence>
<feature type="compositionally biased region" description="Polar residues" evidence="1">
    <location>
        <begin position="83"/>
        <end position="102"/>
    </location>
</feature>